<dbReference type="RefSeq" id="WP_379876773.1">
    <property type="nucleotide sequence ID" value="NZ_JBHRTS010000018.1"/>
</dbReference>
<name>A0ABV7JCV7_9GAMM</name>
<dbReference type="InterPro" id="IPR036397">
    <property type="entry name" value="RNaseH_sf"/>
</dbReference>
<protein>
    <submittedName>
        <fullName evidence="4">IS3 family transposase</fullName>
    </submittedName>
</protein>
<dbReference type="NCBIfam" id="NF033516">
    <property type="entry name" value="transpos_IS3"/>
    <property type="match status" value="1"/>
</dbReference>
<dbReference type="InterPro" id="IPR048020">
    <property type="entry name" value="Transpos_IS3"/>
</dbReference>
<keyword evidence="2" id="KW-0175">Coiled coil</keyword>
<dbReference type="PANTHER" id="PTHR47515:SF1">
    <property type="entry name" value="BLR2054 PROTEIN"/>
    <property type="match status" value="1"/>
</dbReference>
<dbReference type="PROSITE" id="PS50994">
    <property type="entry name" value="INTEGRASE"/>
    <property type="match status" value="1"/>
</dbReference>
<gene>
    <name evidence="4" type="ORF">ACFODZ_17065</name>
</gene>
<dbReference type="Proteomes" id="UP001595533">
    <property type="component" value="Unassembled WGS sequence"/>
</dbReference>
<dbReference type="InterPro" id="IPR002514">
    <property type="entry name" value="Transposase_8"/>
</dbReference>
<dbReference type="Gene3D" id="3.30.420.10">
    <property type="entry name" value="Ribonuclease H-like superfamily/Ribonuclease H"/>
    <property type="match status" value="1"/>
</dbReference>
<organism evidence="4 5">
    <name type="scientific">Marinicella sediminis</name>
    <dbReference type="NCBI Taxonomy" id="1792834"/>
    <lineage>
        <taxon>Bacteria</taxon>
        <taxon>Pseudomonadati</taxon>
        <taxon>Pseudomonadota</taxon>
        <taxon>Gammaproteobacteria</taxon>
        <taxon>Lysobacterales</taxon>
        <taxon>Marinicellaceae</taxon>
        <taxon>Marinicella</taxon>
    </lineage>
</organism>
<dbReference type="InterPro" id="IPR001584">
    <property type="entry name" value="Integrase_cat-core"/>
</dbReference>
<comment type="similarity">
    <text evidence="1">Belongs to the transposase 8 family.</text>
</comment>
<evidence type="ECO:0000256" key="1">
    <source>
        <dbReference type="ARBA" id="ARBA00009964"/>
    </source>
</evidence>
<evidence type="ECO:0000313" key="5">
    <source>
        <dbReference type="Proteomes" id="UP001595533"/>
    </source>
</evidence>
<proteinExistence type="inferred from homology"/>
<evidence type="ECO:0000259" key="3">
    <source>
        <dbReference type="PROSITE" id="PS50994"/>
    </source>
</evidence>
<feature type="coiled-coil region" evidence="2">
    <location>
        <begin position="49"/>
        <end position="76"/>
    </location>
</feature>
<reference evidence="5" key="1">
    <citation type="journal article" date="2019" name="Int. J. Syst. Evol. Microbiol.">
        <title>The Global Catalogue of Microorganisms (GCM) 10K type strain sequencing project: providing services to taxonomists for standard genome sequencing and annotation.</title>
        <authorList>
            <consortium name="The Broad Institute Genomics Platform"/>
            <consortium name="The Broad Institute Genome Sequencing Center for Infectious Disease"/>
            <person name="Wu L."/>
            <person name="Ma J."/>
        </authorList>
    </citation>
    <scope>NUCLEOTIDE SEQUENCE [LARGE SCALE GENOMIC DNA]</scope>
    <source>
        <strain evidence="5">KCTC 42953</strain>
    </source>
</reference>
<dbReference type="EMBL" id="JBHRTS010000018">
    <property type="protein sequence ID" value="MFC3195964.1"/>
    <property type="molecule type" value="Genomic_DNA"/>
</dbReference>
<dbReference type="InterPro" id="IPR012337">
    <property type="entry name" value="RNaseH-like_sf"/>
</dbReference>
<sequence length="376" mass="44183">MKKSKFTEEQIAFALRQAETGTRVTEICRKMGIAEATFYNWKKKFGGLGVSELRRLKQLEEENRKLKQLVADLSLDKQMLQDVVFKKALKPAKKREVVDWLQDAYRVSNRRSCDLLKLSRTVYYYQSRRNPDTALRNRINEIAQTRIRYGYLRIHTLLVREGWPINRKKVYRIYCEEGLNLRAKRPRRRVAASHRLDRPELTGVDQCWSMDFVADELFNGRRIRSLTVVDNFSRECIKIHVDQGIKGNDVVQVLDELKCFEGRCPKRIQVDNGSEFISKVFDKWAYENKVVLDYSRPGKPTDNAFIESFNGSFRDECLNTNWFLSLDDAKEKIELWRRDYNEFRPHSSLSNLTPKEFCQQQRKSQKSLVLAGTVSG</sequence>
<keyword evidence="5" id="KW-1185">Reference proteome</keyword>
<dbReference type="SUPFAM" id="SSF46689">
    <property type="entry name" value="Homeodomain-like"/>
    <property type="match status" value="1"/>
</dbReference>
<dbReference type="Pfam" id="PF13683">
    <property type="entry name" value="rve_3"/>
    <property type="match status" value="1"/>
</dbReference>
<dbReference type="Pfam" id="PF01527">
    <property type="entry name" value="HTH_Tnp_1"/>
    <property type="match status" value="1"/>
</dbReference>
<evidence type="ECO:0000313" key="4">
    <source>
        <dbReference type="EMBL" id="MFC3195964.1"/>
    </source>
</evidence>
<evidence type="ECO:0000256" key="2">
    <source>
        <dbReference type="SAM" id="Coils"/>
    </source>
</evidence>
<dbReference type="InterPro" id="IPR009057">
    <property type="entry name" value="Homeodomain-like_sf"/>
</dbReference>
<dbReference type="PANTHER" id="PTHR47515">
    <property type="entry name" value="LOW CALCIUM RESPONSE LOCUS PROTEIN T"/>
    <property type="match status" value="1"/>
</dbReference>
<feature type="domain" description="Integrase catalytic" evidence="3">
    <location>
        <begin position="195"/>
        <end position="362"/>
    </location>
</feature>
<dbReference type="InterPro" id="IPR025948">
    <property type="entry name" value="HTH-like_dom"/>
</dbReference>
<comment type="caution">
    <text evidence="4">The sequence shown here is derived from an EMBL/GenBank/DDBJ whole genome shotgun (WGS) entry which is preliminary data.</text>
</comment>
<dbReference type="Pfam" id="PF13276">
    <property type="entry name" value="HTH_21"/>
    <property type="match status" value="1"/>
</dbReference>
<accession>A0ABV7JCV7</accession>
<dbReference type="SUPFAM" id="SSF53098">
    <property type="entry name" value="Ribonuclease H-like"/>
    <property type="match status" value="1"/>
</dbReference>